<keyword evidence="4" id="KW-1185">Reference proteome</keyword>
<dbReference type="Pfam" id="PF03401">
    <property type="entry name" value="TctC"/>
    <property type="match status" value="1"/>
</dbReference>
<dbReference type="InterPro" id="IPR005064">
    <property type="entry name" value="BUG"/>
</dbReference>
<gene>
    <name evidence="3" type="ORF">DES41_11481</name>
</gene>
<proteinExistence type="inferred from homology"/>
<dbReference type="CDD" id="cd13578">
    <property type="entry name" value="PBP2_Bug27"/>
    <property type="match status" value="1"/>
</dbReference>
<dbReference type="Gene3D" id="3.40.190.150">
    <property type="entry name" value="Bordetella uptake gene, domain 1"/>
    <property type="match status" value="1"/>
</dbReference>
<comment type="similarity">
    <text evidence="1">Belongs to the UPF0065 (bug) family.</text>
</comment>
<dbReference type="SUPFAM" id="SSF53850">
    <property type="entry name" value="Periplasmic binding protein-like II"/>
    <property type="match status" value="1"/>
</dbReference>
<dbReference type="EMBL" id="QPJK01000014">
    <property type="protein sequence ID" value="RCW64769.1"/>
    <property type="molecule type" value="Genomic_DNA"/>
</dbReference>
<dbReference type="PANTHER" id="PTHR42928">
    <property type="entry name" value="TRICARBOXYLATE-BINDING PROTEIN"/>
    <property type="match status" value="1"/>
</dbReference>
<feature type="signal peptide" evidence="2">
    <location>
        <begin position="1"/>
        <end position="30"/>
    </location>
</feature>
<dbReference type="PANTHER" id="PTHR42928:SF5">
    <property type="entry name" value="BLR1237 PROTEIN"/>
    <property type="match status" value="1"/>
</dbReference>
<dbReference type="RefSeq" id="WP_170168385.1">
    <property type="nucleotide sequence ID" value="NZ_QPJK01000014.1"/>
</dbReference>
<dbReference type="AlphaFoldDB" id="A0A368XAM9"/>
<dbReference type="Proteomes" id="UP000252884">
    <property type="component" value="Unassembled WGS sequence"/>
</dbReference>
<comment type="caution">
    <text evidence="3">The sequence shown here is derived from an EMBL/GenBank/DDBJ whole genome shotgun (WGS) entry which is preliminary data.</text>
</comment>
<evidence type="ECO:0000313" key="4">
    <source>
        <dbReference type="Proteomes" id="UP000252884"/>
    </source>
</evidence>
<dbReference type="InterPro" id="IPR042100">
    <property type="entry name" value="Bug_dom1"/>
</dbReference>
<evidence type="ECO:0000256" key="1">
    <source>
        <dbReference type="ARBA" id="ARBA00006987"/>
    </source>
</evidence>
<accession>A0A368XAM9</accession>
<feature type="chain" id="PRO_5016644915" evidence="2">
    <location>
        <begin position="31"/>
        <end position="333"/>
    </location>
</feature>
<reference evidence="3 4" key="1">
    <citation type="submission" date="2018-07" db="EMBL/GenBank/DDBJ databases">
        <title>Genomic Encyclopedia of Type Strains, Phase IV (KMG-IV): sequencing the most valuable type-strain genomes for metagenomic binning, comparative biology and taxonomic classification.</title>
        <authorList>
            <person name="Goeker M."/>
        </authorList>
    </citation>
    <scope>NUCLEOTIDE SEQUENCE [LARGE SCALE GENOMIC DNA]</scope>
    <source>
        <strain evidence="3 4">DSM 21634</strain>
    </source>
</reference>
<keyword evidence="2" id="KW-0732">Signal</keyword>
<organism evidence="3 4">
    <name type="scientific">Pseudorhodoferax soli</name>
    <dbReference type="NCBI Taxonomy" id="545864"/>
    <lineage>
        <taxon>Bacteria</taxon>
        <taxon>Pseudomonadati</taxon>
        <taxon>Pseudomonadota</taxon>
        <taxon>Betaproteobacteria</taxon>
        <taxon>Burkholderiales</taxon>
        <taxon>Comamonadaceae</taxon>
    </lineage>
</organism>
<sequence length="333" mass="34669">MFQNILRRARKACSHCLGATLAAAALGAAAQGTPYPAKPVKLMVAAGTASSPDAIARLLASHLGAAWKQSVVVENVPGMGGITGTERGARQPADGYTLVLSTSAGMAVGSSILEKMPYDPVKDFEPIALLMQLPNLLVIHPSVPAKNLQELIAYAKQNPGKLRYGHPGGGTTPHLSAVLLNQSAGIAMEGIPYKASSQMTTDLLAGHYEVLFHNSSVLLPHVQAGAVRAMGITGAQRTPQLPEVPTVAEAGKLPGFEVSAWWGLYAPAGTPPAVLAKVSADVAAALASPEIKGWIEKQGGQAGSGSPQALREFQAAETRKWRDIVKAAQIKME</sequence>
<dbReference type="PIRSF" id="PIRSF017082">
    <property type="entry name" value="YflP"/>
    <property type="match status" value="1"/>
</dbReference>
<dbReference type="Gene3D" id="3.40.190.10">
    <property type="entry name" value="Periplasmic binding protein-like II"/>
    <property type="match status" value="1"/>
</dbReference>
<keyword evidence="3" id="KW-0675">Receptor</keyword>
<evidence type="ECO:0000256" key="2">
    <source>
        <dbReference type="SAM" id="SignalP"/>
    </source>
</evidence>
<name>A0A368XAM9_9BURK</name>
<protein>
    <submittedName>
        <fullName evidence="3">Tripartite-type tricarboxylate transporter receptor subunit TctC</fullName>
    </submittedName>
</protein>
<evidence type="ECO:0000313" key="3">
    <source>
        <dbReference type="EMBL" id="RCW64769.1"/>
    </source>
</evidence>